<comment type="caution">
    <text evidence="5">The sequence shown here is derived from an EMBL/GenBank/DDBJ whole genome shotgun (WGS) entry which is preliminary data.</text>
</comment>
<evidence type="ECO:0000256" key="2">
    <source>
        <dbReference type="ARBA" id="ARBA00022741"/>
    </source>
</evidence>
<dbReference type="CDD" id="cd00009">
    <property type="entry name" value="AAA"/>
    <property type="match status" value="1"/>
</dbReference>
<protein>
    <submittedName>
        <fullName evidence="5">AAA family ATPase</fullName>
    </submittedName>
</protein>
<dbReference type="Gene3D" id="1.10.8.60">
    <property type="match status" value="2"/>
</dbReference>
<organism evidence="5 6">
    <name type="scientific">Micromonospora azadirachtae</name>
    <dbReference type="NCBI Taxonomy" id="1970735"/>
    <lineage>
        <taxon>Bacteria</taxon>
        <taxon>Bacillati</taxon>
        <taxon>Actinomycetota</taxon>
        <taxon>Actinomycetes</taxon>
        <taxon>Micromonosporales</taxon>
        <taxon>Micromonosporaceae</taxon>
        <taxon>Micromonospora</taxon>
    </lineage>
</organism>
<evidence type="ECO:0000259" key="4">
    <source>
        <dbReference type="SMART" id="SM00382"/>
    </source>
</evidence>
<dbReference type="SUPFAM" id="SSF52540">
    <property type="entry name" value="P-loop containing nucleoside triphosphate hydrolases"/>
    <property type="match status" value="2"/>
</dbReference>
<feature type="domain" description="AAA+ ATPase" evidence="4">
    <location>
        <begin position="304"/>
        <end position="443"/>
    </location>
</feature>
<dbReference type="Pfam" id="PF17866">
    <property type="entry name" value="AAA_lid_6"/>
    <property type="match status" value="2"/>
</dbReference>
<dbReference type="InterPro" id="IPR041627">
    <property type="entry name" value="AAA_lid_6"/>
</dbReference>
<dbReference type="Pfam" id="PF00004">
    <property type="entry name" value="AAA"/>
    <property type="match status" value="2"/>
</dbReference>
<evidence type="ECO:0000256" key="1">
    <source>
        <dbReference type="ARBA" id="ARBA00010378"/>
    </source>
</evidence>
<dbReference type="InterPro" id="IPR027417">
    <property type="entry name" value="P-loop_NTPase"/>
</dbReference>
<dbReference type="InterPro" id="IPR050773">
    <property type="entry name" value="CbxX/CfxQ_RuBisCO_ESX"/>
</dbReference>
<feature type="domain" description="AAA+ ATPase" evidence="4">
    <location>
        <begin position="22"/>
        <end position="163"/>
    </location>
</feature>
<name>A0ABW3A111_9ACTN</name>
<feature type="non-terminal residue" evidence="5">
    <location>
        <position position="1"/>
    </location>
</feature>
<dbReference type="Gene3D" id="3.40.50.300">
    <property type="entry name" value="P-loop containing nucleotide triphosphate hydrolases"/>
    <property type="match status" value="2"/>
</dbReference>
<dbReference type="EMBL" id="JBHTHM010000480">
    <property type="protein sequence ID" value="MFD0784615.1"/>
    <property type="molecule type" value="Genomic_DNA"/>
</dbReference>
<evidence type="ECO:0000313" key="5">
    <source>
        <dbReference type="EMBL" id="MFD0784615.1"/>
    </source>
</evidence>
<keyword evidence="2" id="KW-0547">Nucleotide-binding</keyword>
<proteinExistence type="inferred from homology"/>
<dbReference type="InterPro" id="IPR000641">
    <property type="entry name" value="CbxX/CfxQ"/>
</dbReference>
<gene>
    <name evidence="5" type="ORF">ACFQZ8_11930</name>
</gene>
<dbReference type="InterPro" id="IPR003959">
    <property type="entry name" value="ATPase_AAA_core"/>
</dbReference>
<dbReference type="InterPro" id="IPR003593">
    <property type="entry name" value="AAA+_ATPase"/>
</dbReference>
<reference evidence="6" key="1">
    <citation type="journal article" date="2019" name="Int. J. Syst. Evol. Microbiol.">
        <title>The Global Catalogue of Microorganisms (GCM) 10K type strain sequencing project: providing services to taxonomists for standard genome sequencing and annotation.</title>
        <authorList>
            <consortium name="The Broad Institute Genomics Platform"/>
            <consortium name="The Broad Institute Genome Sequencing Center for Infectious Disease"/>
            <person name="Wu L."/>
            <person name="Ma J."/>
        </authorList>
    </citation>
    <scope>NUCLEOTIDE SEQUENCE [LARGE SCALE GENOMIC DNA]</scope>
    <source>
        <strain evidence="6">JCM 32148</strain>
    </source>
</reference>
<accession>A0ABW3A111</accession>
<dbReference type="SMART" id="SM00382">
    <property type="entry name" value="AAA"/>
    <property type="match status" value="2"/>
</dbReference>
<dbReference type="PANTHER" id="PTHR43392:SF2">
    <property type="entry name" value="AAA-TYPE ATPASE FAMILY PROTEIN _ ANKYRIN REPEAT FAMILY PROTEIN"/>
    <property type="match status" value="1"/>
</dbReference>
<dbReference type="PANTHER" id="PTHR43392">
    <property type="entry name" value="AAA-TYPE ATPASE FAMILY PROTEIN / ANKYRIN REPEAT FAMILY PROTEIN"/>
    <property type="match status" value="1"/>
</dbReference>
<dbReference type="Proteomes" id="UP001597053">
    <property type="component" value="Unassembled WGS sequence"/>
</dbReference>
<evidence type="ECO:0000256" key="3">
    <source>
        <dbReference type="ARBA" id="ARBA00022840"/>
    </source>
</evidence>
<keyword evidence="3" id="KW-0067">ATP-binding</keyword>
<evidence type="ECO:0000313" key="6">
    <source>
        <dbReference type="Proteomes" id="UP001597053"/>
    </source>
</evidence>
<sequence>TLVGLHRISQRRAAAGLPAPPMSRHMVFAGAPGTGKTTVARLYGRILAALGVLKSGQLVEVARADLVAEHIGGTAVKTTEKFNEARGGVLFVDEAYALAPVDGGNGHDFGREAIDTLVKLMEDHRDEVVVIVAGYSAQMRQFLDANPGLASRFSKTVEFESYSTQELVTIVERLCSTHHYSLEYDTRMALAGLFDGMSRDANFGNARVARKVFEEMIGRQAYRLSQAGDPSGVELAQLLPQDLGAPAGTGVQAGVARDDEVDRLLGRLNSMIGLAGVKREVADMIDLLATIRTRVRAGLPAPSVSRHLVFSGPPGTGKTTVARLYGELLTALGVLAGGQLVEVARADLVGEYIGHTAQRTREAFDRARGGVLFIDEAYTLAPPDARQDFGREAIDTLVKLMEDHRDEVVVIAAGYEEEIEEFLAANAGLASRFSRRIHFANYDANDLVAIFQNLAAASGYECPGETLAALRGHFERVPRTRSFGNGRYARQVLDEAITRQAGRIRSLRDPSVEQLRMLHVEDVATT</sequence>
<comment type="similarity">
    <text evidence="1">Belongs to the CbxX/CfxQ family.</text>
</comment>
<keyword evidence="6" id="KW-1185">Reference proteome</keyword>
<dbReference type="PRINTS" id="PR00819">
    <property type="entry name" value="CBXCFQXSUPER"/>
</dbReference>